<comment type="caution">
    <text evidence="2">The sequence shown here is derived from an EMBL/GenBank/DDBJ whole genome shotgun (WGS) entry which is preliminary data.</text>
</comment>
<protein>
    <recommendedName>
        <fullName evidence="1">Reverse transcriptase domain-containing protein</fullName>
    </recommendedName>
</protein>
<dbReference type="AlphaFoldDB" id="A0AAV2RCS6"/>
<reference evidence="2 3" key="1">
    <citation type="submission" date="2024-05" db="EMBL/GenBank/DDBJ databases">
        <authorList>
            <person name="Wallberg A."/>
        </authorList>
    </citation>
    <scope>NUCLEOTIDE SEQUENCE [LARGE SCALE GENOMIC DNA]</scope>
</reference>
<sequence length="275" mass="32062">MLSDPFTVSNGVRQGGILSSFLFSIYMDDLSTKLNKHNIGCTIGELVINHIMYADDIVLISLSSRGLRILLNECEKYGIECDVLFNPKKSAVMFFKPEYMKKTKMPTFMISNESIEVVEKYSYLGHFLCNTLTDDMDIFRQRKKVFAQGNALLRKFYMCTTEVKATLFRSYCSSFYTAQLWTNYSRNAINKLYIAYHNTMKLFIGVSKREHTRPICVTLNIRYCPALIRNLIYKFMNRLLFSNNILIKALCESSCFYRSTMWRHWRSLLYTNGVG</sequence>
<dbReference type="Proteomes" id="UP001497623">
    <property type="component" value="Unassembled WGS sequence"/>
</dbReference>
<dbReference type="EMBL" id="CAXKWB010017857">
    <property type="protein sequence ID" value="CAL4119877.1"/>
    <property type="molecule type" value="Genomic_DNA"/>
</dbReference>
<name>A0AAV2RCS6_MEGNR</name>
<keyword evidence="3" id="KW-1185">Reference proteome</keyword>
<organism evidence="2 3">
    <name type="scientific">Meganyctiphanes norvegica</name>
    <name type="common">Northern krill</name>
    <name type="synonym">Thysanopoda norvegica</name>
    <dbReference type="NCBI Taxonomy" id="48144"/>
    <lineage>
        <taxon>Eukaryota</taxon>
        <taxon>Metazoa</taxon>
        <taxon>Ecdysozoa</taxon>
        <taxon>Arthropoda</taxon>
        <taxon>Crustacea</taxon>
        <taxon>Multicrustacea</taxon>
        <taxon>Malacostraca</taxon>
        <taxon>Eumalacostraca</taxon>
        <taxon>Eucarida</taxon>
        <taxon>Euphausiacea</taxon>
        <taxon>Euphausiidae</taxon>
        <taxon>Meganyctiphanes</taxon>
    </lineage>
</organism>
<gene>
    <name evidence="2" type="ORF">MNOR_LOCUS21844</name>
</gene>
<dbReference type="InterPro" id="IPR043502">
    <property type="entry name" value="DNA/RNA_pol_sf"/>
</dbReference>
<dbReference type="Pfam" id="PF00078">
    <property type="entry name" value="RVT_1"/>
    <property type="match status" value="1"/>
</dbReference>
<dbReference type="PANTHER" id="PTHR47027">
    <property type="entry name" value="REVERSE TRANSCRIPTASE DOMAIN-CONTAINING PROTEIN"/>
    <property type="match status" value="1"/>
</dbReference>
<evidence type="ECO:0000313" key="2">
    <source>
        <dbReference type="EMBL" id="CAL4119877.1"/>
    </source>
</evidence>
<accession>A0AAV2RCS6</accession>
<evidence type="ECO:0000259" key="1">
    <source>
        <dbReference type="PROSITE" id="PS50878"/>
    </source>
</evidence>
<dbReference type="PANTHER" id="PTHR47027:SF20">
    <property type="entry name" value="REVERSE TRANSCRIPTASE-LIKE PROTEIN WITH RNA-DIRECTED DNA POLYMERASE DOMAIN"/>
    <property type="match status" value="1"/>
</dbReference>
<dbReference type="InterPro" id="IPR000477">
    <property type="entry name" value="RT_dom"/>
</dbReference>
<feature type="domain" description="Reverse transcriptase" evidence="1">
    <location>
        <begin position="1"/>
        <end position="128"/>
    </location>
</feature>
<feature type="non-terminal residue" evidence="2">
    <location>
        <position position="275"/>
    </location>
</feature>
<dbReference type="SUPFAM" id="SSF56672">
    <property type="entry name" value="DNA/RNA polymerases"/>
    <property type="match status" value="1"/>
</dbReference>
<evidence type="ECO:0000313" key="3">
    <source>
        <dbReference type="Proteomes" id="UP001497623"/>
    </source>
</evidence>
<dbReference type="PROSITE" id="PS50878">
    <property type="entry name" value="RT_POL"/>
    <property type="match status" value="1"/>
</dbReference>
<dbReference type="GO" id="GO:0071897">
    <property type="term" value="P:DNA biosynthetic process"/>
    <property type="evidence" value="ECO:0007669"/>
    <property type="project" value="UniProtKB-ARBA"/>
</dbReference>
<proteinExistence type="predicted"/>